<dbReference type="GeneID" id="85480754"/>
<evidence type="ECO:0000313" key="2">
    <source>
        <dbReference type="Proteomes" id="UP001243989"/>
    </source>
</evidence>
<dbReference type="EMBL" id="JAHMHQ010000008">
    <property type="protein sequence ID" value="KAK1637629.1"/>
    <property type="molecule type" value="Genomic_DNA"/>
</dbReference>
<keyword evidence="2" id="KW-1185">Reference proteome</keyword>
<evidence type="ECO:0000313" key="1">
    <source>
        <dbReference type="EMBL" id="KAK1637629.1"/>
    </source>
</evidence>
<reference evidence="1" key="1">
    <citation type="submission" date="2021-06" db="EMBL/GenBank/DDBJ databases">
        <title>Comparative genomics, transcriptomics and evolutionary studies reveal genomic signatures of adaptation to plant cell wall in hemibiotrophic fungi.</title>
        <authorList>
            <consortium name="DOE Joint Genome Institute"/>
            <person name="Baroncelli R."/>
            <person name="Diaz J.F."/>
            <person name="Benocci T."/>
            <person name="Peng M."/>
            <person name="Battaglia E."/>
            <person name="Haridas S."/>
            <person name="Andreopoulos W."/>
            <person name="Labutti K."/>
            <person name="Pangilinan J."/>
            <person name="Floch G.L."/>
            <person name="Makela M.R."/>
            <person name="Henrissat B."/>
            <person name="Grigoriev I.V."/>
            <person name="Crouch J.A."/>
            <person name="De Vries R.P."/>
            <person name="Sukno S.A."/>
            <person name="Thon M.R."/>
        </authorList>
    </citation>
    <scope>NUCLEOTIDE SEQUENCE</scope>
    <source>
        <strain evidence="1">CBS 102054</strain>
    </source>
</reference>
<sequence>MSPPGSAISLISIATTATYASTPSTDSYINDINKSRINDGFVEMCNHITMVETGRSILLGRKIQSHNVKKRDPNDMNTMIWTSEMDRDYIYARTQETALPT</sequence>
<dbReference type="Proteomes" id="UP001243989">
    <property type="component" value="Unassembled WGS sequence"/>
</dbReference>
<proteinExistence type="predicted"/>
<dbReference type="RefSeq" id="XP_060446236.1">
    <property type="nucleotide sequence ID" value="XM_060595892.1"/>
</dbReference>
<comment type="caution">
    <text evidence="1">The sequence shown here is derived from an EMBL/GenBank/DDBJ whole genome shotgun (WGS) entry which is preliminary data.</text>
</comment>
<gene>
    <name evidence="1" type="ORF">BDP81DRAFT_517050</name>
</gene>
<accession>A0AAJ0EG37</accession>
<dbReference type="AlphaFoldDB" id="A0AAJ0EG37"/>
<protein>
    <submittedName>
        <fullName evidence="1">Uncharacterized protein</fullName>
    </submittedName>
</protein>
<name>A0AAJ0EG37_9PEZI</name>
<organism evidence="1 2">
    <name type="scientific">Colletotrichum phormii</name>
    <dbReference type="NCBI Taxonomy" id="359342"/>
    <lineage>
        <taxon>Eukaryota</taxon>
        <taxon>Fungi</taxon>
        <taxon>Dikarya</taxon>
        <taxon>Ascomycota</taxon>
        <taxon>Pezizomycotina</taxon>
        <taxon>Sordariomycetes</taxon>
        <taxon>Hypocreomycetidae</taxon>
        <taxon>Glomerellales</taxon>
        <taxon>Glomerellaceae</taxon>
        <taxon>Colletotrichum</taxon>
        <taxon>Colletotrichum acutatum species complex</taxon>
    </lineage>
</organism>